<dbReference type="Gene3D" id="3.30.70.330">
    <property type="match status" value="1"/>
</dbReference>
<evidence type="ECO:0008006" key="7">
    <source>
        <dbReference type="Google" id="ProtNLM"/>
    </source>
</evidence>
<keyword evidence="3" id="KW-0694">RNA-binding</keyword>
<evidence type="ECO:0000256" key="2">
    <source>
        <dbReference type="ARBA" id="ARBA00022730"/>
    </source>
</evidence>
<comment type="similarity">
    <text evidence="1">Belongs to the universal ribosomal protein uL23 family.</text>
</comment>
<evidence type="ECO:0000256" key="5">
    <source>
        <dbReference type="ARBA" id="ARBA00023274"/>
    </source>
</evidence>
<dbReference type="GO" id="GO:0019843">
    <property type="term" value="F:rRNA binding"/>
    <property type="evidence" value="ECO:0007669"/>
    <property type="project" value="UniProtKB-KW"/>
</dbReference>
<evidence type="ECO:0000313" key="6">
    <source>
        <dbReference type="EMBL" id="SUZ65690.1"/>
    </source>
</evidence>
<dbReference type="AlphaFoldDB" id="A0A381PFI8"/>
<gene>
    <name evidence="6" type="ORF">METZ01_LOCUS18544</name>
</gene>
<name>A0A381PFI8_9ZZZZ</name>
<dbReference type="GO" id="GO:0005840">
    <property type="term" value="C:ribosome"/>
    <property type="evidence" value="ECO:0007669"/>
    <property type="project" value="UniProtKB-KW"/>
</dbReference>
<keyword evidence="2" id="KW-0699">rRNA-binding</keyword>
<dbReference type="EMBL" id="UINC01000965">
    <property type="protein sequence ID" value="SUZ65690.1"/>
    <property type="molecule type" value="Genomic_DNA"/>
</dbReference>
<protein>
    <recommendedName>
        <fullName evidence="7">50S ribosomal protein L23</fullName>
    </recommendedName>
</protein>
<dbReference type="GO" id="GO:1990904">
    <property type="term" value="C:ribonucleoprotein complex"/>
    <property type="evidence" value="ECO:0007669"/>
    <property type="project" value="UniProtKB-KW"/>
</dbReference>
<dbReference type="InterPro" id="IPR013025">
    <property type="entry name" value="Ribosomal_uL23-like"/>
</dbReference>
<dbReference type="NCBIfam" id="NF004363">
    <property type="entry name" value="PRK05738.2-4"/>
    <property type="match status" value="1"/>
</dbReference>
<dbReference type="SUPFAM" id="SSF54189">
    <property type="entry name" value="Ribosomal proteins S24e, L23 and L15e"/>
    <property type="match status" value="1"/>
</dbReference>
<dbReference type="InterPro" id="IPR012677">
    <property type="entry name" value="Nucleotide-bd_a/b_plait_sf"/>
</dbReference>
<dbReference type="Pfam" id="PF00276">
    <property type="entry name" value="Ribosomal_L23"/>
    <property type="match status" value="1"/>
</dbReference>
<evidence type="ECO:0000256" key="4">
    <source>
        <dbReference type="ARBA" id="ARBA00022980"/>
    </source>
</evidence>
<evidence type="ECO:0000256" key="3">
    <source>
        <dbReference type="ARBA" id="ARBA00022884"/>
    </source>
</evidence>
<reference evidence="6" key="1">
    <citation type="submission" date="2018-05" db="EMBL/GenBank/DDBJ databases">
        <authorList>
            <person name="Lanie J.A."/>
            <person name="Ng W.-L."/>
            <person name="Kazmierczak K.M."/>
            <person name="Andrzejewski T.M."/>
            <person name="Davidsen T.M."/>
            <person name="Wayne K.J."/>
            <person name="Tettelin H."/>
            <person name="Glass J.I."/>
            <person name="Rusch D."/>
            <person name="Podicherti R."/>
            <person name="Tsui H.-C.T."/>
            <person name="Winkler M.E."/>
        </authorList>
    </citation>
    <scope>NUCLEOTIDE SEQUENCE</scope>
</reference>
<sequence>MYQKTIIKPVLTEKMAILEERENKYAFLVCPDANKTEIKKAIEKKFEVKVVKVATMNRLGKTKQMTVRSGGRTIRTTGKRSNWKKAVVTLESGNTIDLMRGEEAN</sequence>
<evidence type="ECO:0000256" key="1">
    <source>
        <dbReference type="ARBA" id="ARBA00006700"/>
    </source>
</evidence>
<dbReference type="GO" id="GO:0003735">
    <property type="term" value="F:structural constituent of ribosome"/>
    <property type="evidence" value="ECO:0007669"/>
    <property type="project" value="InterPro"/>
</dbReference>
<dbReference type="InterPro" id="IPR012678">
    <property type="entry name" value="Ribosomal_uL23/eL15/eS24_sf"/>
</dbReference>
<accession>A0A381PFI8</accession>
<keyword evidence="4" id="KW-0689">Ribosomal protein</keyword>
<dbReference type="PANTHER" id="PTHR11620">
    <property type="entry name" value="60S RIBOSOMAL PROTEIN L23A"/>
    <property type="match status" value="1"/>
</dbReference>
<organism evidence="6">
    <name type="scientific">marine metagenome</name>
    <dbReference type="NCBI Taxonomy" id="408172"/>
    <lineage>
        <taxon>unclassified sequences</taxon>
        <taxon>metagenomes</taxon>
        <taxon>ecological metagenomes</taxon>
    </lineage>
</organism>
<dbReference type="GO" id="GO:0006412">
    <property type="term" value="P:translation"/>
    <property type="evidence" value="ECO:0007669"/>
    <property type="project" value="InterPro"/>
</dbReference>
<dbReference type="InterPro" id="IPR001014">
    <property type="entry name" value="Ribosomal_uL23_CS"/>
</dbReference>
<proteinExistence type="inferred from homology"/>
<keyword evidence="5" id="KW-0687">Ribonucleoprotein</keyword>
<dbReference type="PROSITE" id="PS00050">
    <property type="entry name" value="RIBOSOMAL_L23"/>
    <property type="match status" value="1"/>
</dbReference>
<dbReference type="HAMAP" id="MF_01369_B">
    <property type="entry name" value="Ribosomal_uL23_B"/>
    <property type="match status" value="1"/>
</dbReference>